<dbReference type="Proteomes" id="UP000050973">
    <property type="component" value="Unassembled WGS sequence"/>
</dbReference>
<feature type="coiled-coil region" evidence="4">
    <location>
        <begin position="607"/>
        <end position="718"/>
    </location>
</feature>
<keyword evidence="6" id="KW-0378">Hydrolase</keyword>
<dbReference type="PATRIC" id="fig|1423779.3.peg.1459"/>
<protein>
    <recommendedName>
        <fullName evidence="3">Nuclease SbcCD subunit C</fullName>
    </recommendedName>
</protein>
<comment type="similarity">
    <text evidence="1">Belongs to the SMC family. SbcC subfamily.</text>
</comment>
<evidence type="ECO:0000313" key="6">
    <source>
        <dbReference type="EMBL" id="KRM16303.1"/>
    </source>
</evidence>
<dbReference type="SUPFAM" id="SSF52540">
    <property type="entry name" value="P-loop containing nucleoside triphosphate hydrolases"/>
    <property type="match status" value="1"/>
</dbReference>
<accession>A0A0R1WEW1</accession>
<comment type="caution">
    <text evidence="6">The sequence shown here is derived from an EMBL/GenBank/DDBJ whole genome shotgun (WGS) entry which is preliminary data.</text>
</comment>
<evidence type="ECO:0000256" key="1">
    <source>
        <dbReference type="ARBA" id="ARBA00006930"/>
    </source>
</evidence>
<dbReference type="InterPro" id="IPR027417">
    <property type="entry name" value="P-loop_NTPase"/>
</dbReference>
<dbReference type="PANTHER" id="PTHR32114:SF2">
    <property type="entry name" value="ABC TRANSPORTER ABCH.3"/>
    <property type="match status" value="1"/>
</dbReference>
<dbReference type="Gene3D" id="1.10.287.1490">
    <property type="match status" value="1"/>
</dbReference>
<reference evidence="6 7" key="1">
    <citation type="journal article" date="2015" name="Genome Announc.">
        <title>Expanding the biotechnology potential of lactobacilli through comparative genomics of 213 strains and associated genera.</title>
        <authorList>
            <person name="Sun Z."/>
            <person name="Harris H.M."/>
            <person name="McCann A."/>
            <person name="Guo C."/>
            <person name="Argimon S."/>
            <person name="Zhang W."/>
            <person name="Yang X."/>
            <person name="Jeffery I.B."/>
            <person name="Cooney J.C."/>
            <person name="Kagawa T.F."/>
            <person name="Liu W."/>
            <person name="Song Y."/>
            <person name="Salvetti E."/>
            <person name="Wrobel A."/>
            <person name="Rasinkangas P."/>
            <person name="Parkhill J."/>
            <person name="Rea M.C."/>
            <person name="O'Sullivan O."/>
            <person name="Ritari J."/>
            <person name="Douillard F.P."/>
            <person name="Paul Ross R."/>
            <person name="Yang R."/>
            <person name="Briner A.E."/>
            <person name="Felis G.E."/>
            <person name="de Vos W.M."/>
            <person name="Barrangou R."/>
            <person name="Klaenhammer T.R."/>
            <person name="Caufield P.W."/>
            <person name="Cui Y."/>
            <person name="Zhang H."/>
            <person name="O'Toole P.W."/>
        </authorList>
    </citation>
    <scope>NUCLEOTIDE SEQUENCE [LARGE SCALE GENOMIC DNA]</scope>
    <source>
        <strain evidence="6 7">DSM 4864</strain>
    </source>
</reference>
<dbReference type="GO" id="GO:0016887">
    <property type="term" value="F:ATP hydrolysis activity"/>
    <property type="evidence" value="ECO:0007669"/>
    <property type="project" value="InterPro"/>
</dbReference>
<feature type="domain" description="Rad50/SbcC-type AAA" evidence="5">
    <location>
        <begin position="5"/>
        <end position="215"/>
    </location>
</feature>
<evidence type="ECO:0000256" key="4">
    <source>
        <dbReference type="SAM" id="Coils"/>
    </source>
</evidence>
<evidence type="ECO:0000256" key="3">
    <source>
        <dbReference type="ARBA" id="ARBA00013368"/>
    </source>
</evidence>
<keyword evidence="4" id="KW-0175">Coiled coil</keyword>
<dbReference type="GO" id="GO:0006302">
    <property type="term" value="P:double-strand break repair"/>
    <property type="evidence" value="ECO:0007669"/>
    <property type="project" value="InterPro"/>
</dbReference>
<dbReference type="EMBL" id="AZGE01000004">
    <property type="protein sequence ID" value="KRM16303.1"/>
    <property type="molecule type" value="Genomic_DNA"/>
</dbReference>
<feature type="coiled-coil region" evidence="4">
    <location>
        <begin position="548"/>
        <end position="575"/>
    </location>
</feature>
<name>A0A0R1WEW1_9LACO</name>
<proteinExistence type="inferred from homology"/>
<dbReference type="AlphaFoldDB" id="A0A0R1WEW1"/>
<feature type="coiled-coil region" evidence="4">
    <location>
        <begin position="382"/>
        <end position="430"/>
    </location>
</feature>
<feature type="coiled-coil region" evidence="4">
    <location>
        <begin position="809"/>
        <end position="836"/>
    </location>
</feature>
<dbReference type="Pfam" id="PF13476">
    <property type="entry name" value="AAA_23"/>
    <property type="match status" value="1"/>
</dbReference>
<organism evidence="6 7">
    <name type="scientific">Limosilactobacillus oris DSM 4864</name>
    <dbReference type="NCBI Taxonomy" id="1423779"/>
    <lineage>
        <taxon>Bacteria</taxon>
        <taxon>Bacillati</taxon>
        <taxon>Bacillota</taxon>
        <taxon>Bacilli</taxon>
        <taxon>Lactobacillales</taxon>
        <taxon>Lactobacillaceae</taxon>
        <taxon>Limosilactobacillus</taxon>
    </lineage>
</organism>
<sequence>MRPLKLELQYFGPYEHETVDFTQFPDQSLFLVAGNTGAGKTTIFDAMCYALFGQTTSDRDRSAAALRSDFAPADQETRVTFTFAHQGKDYQIMRRPKQVLKGRRGNLVEHNQAVSLRYPLTGNQPQEITKIKEADTFIGDLLNLTRDQFKQIVLLPQGKFRQFLDSDSNTKERLLRDLFNTGRYARWTQALREKLSQRKKGIEIQQTKLQSLKENVPDIETGINTTEWLHRVKGRVTELNEELAVKNTQERRQQGVIKDLTDRLHTEQELAANLAALAQLKKAATQLASRRAELTTVEKRVADLEWFQEHQTDYQRWHDGQNQLAKLDQGYQQATDLLADLTDQQGQLQGEEEAVRGQRPEIDQLHERCLTLQRQLPLFAEADCLAAELSQATTDYQQQRQKQESRQQLLAVKQDQLKELDQQLTAHQDLAQRRLDLTKQLGQQEKLVAEGERLDQLLLERDRQRERQQELAASLTRSTEAAKEAAATLTDLDDRFARQQIARLARKLKPGTPCPVCGSLDHPHLAVPAEDTGTLVTEEDVETATKAAQKQQQTVVHYQEQLATARQQVTKLDQQLTASQATVAQLLSADSLPAGWQQLIADRQQQLTTADHDLQKLEGAVQEWQQQATELRQKIATDQPAIQQLTTELAATQQELIRKQTVLQEKRGQLPADLATEQAAQKQLSKWQTRVTEFEQQEKRIQGQLQNVRQDLAAAQSRAGQFKHDASELRQTQVQRRADLVERLAERDSQLGWAFWQESAEYLVQLPKLRQQVKDFHDQLRGNQVQQEHLRDLVADQPAPDLTARRAQLAAAQQQAADQQQSIGQLKSRLTALQDNQQKVVKLLAQTDKADEQVNQLQTLTDVIAGNTENHLSLERYVLQAYFQDVLEAANIQLARLTNGRYQFELATESHGAGAKWSGLEVNVYDDNAGKTRSARTLSGGESFMASLALALALCQIIQEQSGGISIDALFIDEGFGSLDQQALADALQALQELEGHRMIGIISHVTELEDQIPDQLLVRSANGRSTVSYQHEL</sequence>
<gene>
    <name evidence="6" type="ORF">FC49_GL001420</name>
</gene>
<comment type="subunit">
    <text evidence="2">Heterodimer of SbcC and SbcD.</text>
</comment>
<dbReference type="RefSeq" id="WP_056984143.1">
    <property type="nucleotide sequence ID" value="NZ_AZGE01000004.1"/>
</dbReference>
<dbReference type="Pfam" id="PF13558">
    <property type="entry name" value="SbcC_Walker_B"/>
    <property type="match status" value="1"/>
</dbReference>
<dbReference type="GO" id="GO:0004527">
    <property type="term" value="F:exonuclease activity"/>
    <property type="evidence" value="ECO:0007669"/>
    <property type="project" value="UniProtKB-KW"/>
</dbReference>
<keyword evidence="6" id="KW-0540">Nuclease</keyword>
<evidence type="ECO:0000313" key="7">
    <source>
        <dbReference type="Proteomes" id="UP000050973"/>
    </source>
</evidence>
<evidence type="ECO:0000256" key="2">
    <source>
        <dbReference type="ARBA" id="ARBA00011322"/>
    </source>
</evidence>
<dbReference type="InterPro" id="IPR038729">
    <property type="entry name" value="Rad50/SbcC_AAA"/>
</dbReference>
<dbReference type="Gene3D" id="3.40.50.300">
    <property type="entry name" value="P-loop containing nucleotide triphosphate hydrolases"/>
    <property type="match status" value="2"/>
</dbReference>
<dbReference type="PANTHER" id="PTHR32114">
    <property type="entry name" value="ABC TRANSPORTER ABCH.3"/>
    <property type="match status" value="1"/>
</dbReference>
<evidence type="ECO:0000259" key="5">
    <source>
        <dbReference type="Pfam" id="PF13476"/>
    </source>
</evidence>
<keyword evidence="6" id="KW-0269">Exonuclease</keyword>